<keyword evidence="1" id="KW-0805">Transcription regulation</keyword>
<dbReference type="PROSITE" id="PS01124">
    <property type="entry name" value="HTH_ARAC_FAMILY_2"/>
    <property type="match status" value="1"/>
</dbReference>
<evidence type="ECO:0000256" key="1">
    <source>
        <dbReference type="ARBA" id="ARBA00023015"/>
    </source>
</evidence>
<keyword evidence="2" id="KW-0238">DNA-binding</keyword>
<keyword evidence="3" id="KW-0804">Transcription</keyword>
<feature type="domain" description="HTH araC/xylS-type" evidence="4">
    <location>
        <begin position="166"/>
        <end position="264"/>
    </location>
</feature>
<dbReference type="GO" id="GO:0003700">
    <property type="term" value="F:DNA-binding transcription factor activity"/>
    <property type="evidence" value="ECO:0007669"/>
    <property type="project" value="InterPro"/>
</dbReference>
<dbReference type="SUPFAM" id="SSF46689">
    <property type="entry name" value="Homeodomain-like"/>
    <property type="match status" value="1"/>
</dbReference>
<evidence type="ECO:0000259" key="4">
    <source>
        <dbReference type="PROSITE" id="PS01124"/>
    </source>
</evidence>
<dbReference type="PANTHER" id="PTHR43280:SF10">
    <property type="entry name" value="REGULATORY PROTEIN POCR"/>
    <property type="match status" value="1"/>
</dbReference>
<reference evidence="5" key="2">
    <citation type="journal article" date="2021" name="PeerJ">
        <title>Extensive microbial diversity within the chicken gut microbiome revealed by metagenomics and culture.</title>
        <authorList>
            <person name="Gilroy R."/>
            <person name="Ravi A."/>
            <person name="Getino M."/>
            <person name="Pursley I."/>
            <person name="Horton D.L."/>
            <person name="Alikhan N.F."/>
            <person name="Baker D."/>
            <person name="Gharbi K."/>
            <person name="Hall N."/>
            <person name="Watson M."/>
            <person name="Adriaenssens E.M."/>
            <person name="Foster-Nyarko E."/>
            <person name="Jarju S."/>
            <person name="Secka A."/>
            <person name="Antonio M."/>
            <person name="Oren A."/>
            <person name="Chaudhuri R.R."/>
            <person name="La Ragione R."/>
            <person name="Hildebrand F."/>
            <person name="Pallen M.J."/>
        </authorList>
    </citation>
    <scope>NUCLEOTIDE SEQUENCE</scope>
    <source>
        <strain evidence="5">CHK183-6373</strain>
    </source>
</reference>
<dbReference type="PANTHER" id="PTHR43280">
    <property type="entry name" value="ARAC-FAMILY TRANSCRIPTIONAL REGULATOR"/>
    <property type="match status" value="1"/>
</dbReference>
<evidence type="ECO:0000313" key="6">
    <source>
        <dbReference type="Proteomes" id="UP000886884"/>
    </source>
</evidence>
<dbReference type="InterPro" id="IPR018060">
    <property type="entry name" value="HTH_AraC"/>
</dbReference>
<proteinExistence type="predicted"/>
<name>A0A9D1PAJ2_9FIRM</name>
<dbReference type="AlphaFoldDB" id="A0A9D1PAJ2"/>
<gene>
    <name evidence="5" type="ORF">IAA64_13935</name>
</gene>
<dbReference type="Proteomes" id="UP000886884">
    <property type="component" value="Unassembled WGS sequence"/>
</dbReference>
<protein>
    <submittedName>
        <fullName evidence="5">Helix-turn-helix transcriptional regulator</fullName>
    </submittedName>
</protein>
<evidence type="ECO:0000256" key="3">
    <source>
        <dbReference type="ARBA" id="ARBA00023163"/>
    </source>
</evidence>
<dbReference type="InterPro" id="IPR009057">
    <property type="entry name" value="Homeodomain-like_sf"/>
</dbReference>
<reference evidence="5" key="1">
    <citation type="submission" date="2020-10" db="EMBL/GenBank/DDBJ databases">
        <authorList>
            <person name="Gilroy R."/>
        </authorList>
    </citation>
    <scope>NUCLEOTIDE SEQUENCE</scope>
    <source>
        <strain evidence="5">CHK183-6373</strain>
    </source>
</reference>
<dbReference type="EMBL" id="DVOT01000247">
    <property type="protein sequence ID" value="HIV29057.1"/>
    <property type="molecule type" value="Genomic_DNA"/>
</dbReference>
<comment type="caution">
    <text evidence="5">The sequence shown here is derived from an EMBL/GenBank/DDBJ whole genome shotgun (WGS) entry which is preliminary data.</text>
</comment>
<evidence type="ECO:0000256" key="2">
    <source>
        <dbReference type="ARBA" id="ARBA00023125"/>
    </source>
</evidence>
<organism evidence="5 6">
    <name type="scientific">Candidatus Ornithocaccomicrobium faecavium</name>
    <dbReference type="NCBI Taxonomy" id="2840890"/>
    <lineage>
        <taxon>Bacteria</taxon>
        <taxon>Bacillati</taxon>
        <taxon>Bacillota</taxon>
        <taxon>Clostridia</taxon>
        <taxon>Candidatus Ornithocaccomicrobium</taxon>
    </lineage>
</organism>
<dbReference type="GO" id="GO:0043565">
    <property type="term" value="F:sequence-specific DNA binding"/>
    <property type="evidence" value="ECO:0007669"/>
    <property type="project" value="InterPro"/>
</dbReference>
<dbReference type="Pfam" id="PF12833">
    <property type="entry name" value="HTH_18"/>
    <property type="match status" value="1"/>
</dbReference>
<dbReference type="SMART" id="SM00342">
    <property type="entry name" value="HTH_ARAC"/>
    <property type="match status" value="1"/>
</dbReference>
<sequence>MKYIEPLGIPEIQFAHICGADCYEATLPARPSTLEVTYINRGSLCLEQSGTACEARENDIICNFYQSDLHVYSSGFHRHHTVCFHVSFGEARDSGVPGLRIHHLPLLLSAANTSRARELIDRIIEENTLWPQNRLSCAGMFLALLEALDHALNPPESRGRESIYVAKAKKYIFTNLGFPIHQRDIANHLGISPQYLCDIFKKAEGMPLMTYINRMKLDKIRQLMANERMHLKNAAAIYGYGDPNYVSRIYKKYYGKNITDGLNYNETQKEKA</sequence>
<evidence type="ECO:0000313" key="5">
    <source>
        <dbReference type="EMBL" id="HIV29057.1"/>
    </source>
</evidence>
<dbReference type="Gene3D" id="1.10.10.60">
    <property type="entry name" value="Homeodomain-like"/>
    <property type="match status" value="2"/>
</dbReference>
<accession>A0A9D1PAJ2</accession>